<sequence length="68" mass="7751">MVRAELNDKKRLIAQAGREAPDDGLARFEIYLNEKTGQYELWGQRRGRDTAERLKQFLGISAALSEAK</sequence>
<accession>A0A7V5NXH9</accession>
<dbReference type="Proteomes" id="UP000885806">
    <property type="component" value="Unassembled WGS sequence"/>
</dbReference>
<comment type="caution">
    <text evidence="1">The sequence shown here is derived from an EMBL/GenBank/DDBJ whole genome shotgun (WGS) entry which is preliminary data.</text>
</comment>
<name>A0A7V5NXH9_9PROT</name>
<proteinExistence type="predicted"/>
<dbReference type="EMBL" id="DROP01000178">
    <property type="protein sequence ID" value="HHI88836.1"/>
    <property type="molecule type" value="Genomic_DNA"/>
</dbReference>
<reference evidence="1" key="1">
    <citation type="journal article" date="2020" name="mSystems">
        <title>Genome- and Community-Level Interaction Insights into Carbon Utilization and Element Cycling Functions of Hydrothermarchaeota in Hydrothermal Sediment.</title>
        <authorList>
            <person name="Zhou Z."/>
            <person name="Liu Y."/>
            <person name="Xu W."/>
            <person name="Pan J."/>
            <person name="Luo Z.H."/>
            <person name="Li M."/>
        </authorList>
    </citation>
    <scope>NUCLEOTIDE SEQUENCE [LARGE SCALE GENOMIC DNA]</scope>
    <source>
        <strain evidence="1">HyVt-538</strain>
    </source>
</reference>
<protein>
    <submittedName>
        <fullName evidence="1">Uncharacterized protein</fullName>
    </submittedName>
</protein>
<organism evidence="1">
    <name type="scientific">Hellea balneolensis</name>
    <dbReference type="NCBI Taxonomy" id="287478"/>
    <lineage>
        <taxon>Bacteria</taxon>
        <taxon>Pseudomonadati</taxon>
        <taxon>Pseudomonadota</taxon>
        <taxon>Alphaproteobacteria</taxon>
        <taxon>Maricaulales</taxon>
        <taxon>Robiginitomaculaceae</taxon>
        <taxon>Hellea</taxon>
    </lineage>
</organism>
<evidence type="ECO:0000313" key="1">
    <source>
        <dbReference type="EMBL" id="HHI88836.1"/>
    </source>
</evidence>
<dbReference type="AlphaFoldDB" id="A0A7V5NXH9"/>
<feature type="non-terminal residue" evidence="1">
    <location>
        <position position="68"/>
    </location>
</feature>
<gene>
    <name evidence="1" type="ORF">ENK01_02690</name>
</gene>